<sequence>MEYIFRLRFSFPNLAFVLLITASLISPGACINRKLMNYTTLSYSSDWSTAGATWYGSATGAGTDGGACGYQNAVDQPPFSSMIAAGSPSIFNSGKGCGACYQIKCAGNSACSGNPVTVVITDLCPGGPCLAEPAHFDLSGTSFGALAKPGQAEQLRHAGYLKVQYSRVQCNYHGTDIAFHVDSGSNPNYFAVAIEYESGDGDLSAVSLRQGDIGMWAPMQQSWGAVWKLDSGSTLQAPFSIKLTSDSGRTIVANNVIPVGWQSGRMYRSVVNYNK</sequence>
<name>A0A9Q0CY14_9POAL</name>
<evidence type="ECO:0000256" key="4">
    <source>
        <dbReference type="SAM" id="SignalP"/>
    </source>
</evidence>
<keyword evidence="3" id="KW-0964">Secreted</keyword>
<dbReference type="PRINTS" id="PR00829">
    <property type="entry name" value="LOLP1ALLERGN"/>
</dbReference>
<dbReference type="Pfam" id="PF03330">
    <property type="entry name" value="DPBB_1"/>
    <property type="match status" value="1"/>
</dbReference>
<dbReference type="AlphaFoldDB" id="A0A9Q0CY14"/>
<comment type="subcellular location">
    <subcellularLocation>
        <location evidence="1">Secreted</location>
    </subcellularLocation>
</comment>
<comment type="caution">
    <text evidence="7">The sequence shown here is derived from an EMBL/GenBank/DDBJ whole genome shotgun (WGS) entry which is preliminary data.</text>
</comment>
<dbReference type="PROSITE" id="PS50842">
    <property type="entry name" value="EXPANSIN_EG45"/>
    <property type="match status" value="1"/>
</dbReference>
<dbReference type="InterPro" id="IPR005795">
    <property type="entry name" value="LolPI"/>
</dbReference>
<dbReference type="PANTHER" id="PTHR31692:SF56">
    <property type="entry name" value="EXPANSIN-B2-RELATED"/>
    <property type="match status" value="1"/>
</dbReference>
<feature type="signal peptide" evidence="4">
    <location>
        <begin position="1"/>
        <end position="30"/>
    </location>
</feature>
<evidence type="ECO:0000313" key="8">
    <source>
        <dbReference type="Proteomes" id="UP001151287"/>
    </source>
</evidence>
<comment type="similarity">
    <text evidence="2">Belongs to the expansin family. Expansin B subfamily.</text>
</comment>
<evidence type="ECO:0000256" key="1">
    <source>
        <dbReference type="ARBA" id="ARBA00004613"/>
    </source>
</evidence>
<evidence type="ECO:0000259" key="6">
    <source>
        <dbReference type="PROSITE" id="PS50843"/>
    </source>
</evidence>
<dbReference type="PANTHER" id="PTHR31692">
    <property type="entry name" value="EXPANSIN-B3"/>
    <property type="match status" value="1"/>
</dbReference>
<reference evidence="7" key="1">
    <citation type="journal article" date="2022" name="Cell">
        <title>Repeat-based holocentromeres influence genome architecture and karyotype evolution.</title>
        <authorList>
            <person name="Hofstatter P.G."/>
            <person name="Thangavel G."/>
            <person name="Lux T."/>
            <person name="Neumann P."/>
            <person name="Vondrak T."/>
            <person name="Novak P."/>
            <person name="Zhang M."/>
            <person name="Costa L."/>
            <person name="Castellani M."/>
            <person name="Scott A."/>
            <person name="Toegelov H."/>
            <person name="Fuchs J."/>
            <person name="Mata-Sucre Y."/>
            <person name="Dias Y."/>
            <person name="Vanzela A.L.L."/>
            <person name="Huettel B."/>
            <person name="Almeida C.C.S."/>
            <person name="Simkova H."/>
            <person name="Souza G."/>
            <person name="Pedrosa-Harand A."/>
            <person name="Macas J."/>
            <person name="Mayer K.F.X."/>
            <person name="Houben A."/>
            <person name="Marques A."/>
        </authorList>
    </citation>
    <scope>NUCLEOTIDE SEQUENCE</scope>
    <source>
        <strain evidence="7">RhyBre1mFocal</strain>
    </source>
</reference>
<dbReference type="Proteomes" id="UP001151287">
    <property type="component" value="Unassembled WGS sequence"/>
</dbReference>
<dbReference type="PRINTS" id="PR01225">
    <property type="entry name" value="EXPANSNFAMLY"/>
</dbReference>
<feature type="chain" id="PRO_5040438303" evidence="4">
    <location>
        <begin position="31"/>
        <end position="275"/>
    </location>
</feature>
<feature type="domain" description="Expansin-like CBD" evidence="6">
    <location>
        <begin position="188"/>
        <end position="269"/>
    </location>
</feature>
<dbReference type="OrthoDB" id="406505at2759"/>
<protein>
    <submittedName>
        <fullName evidence="7">Uncharacterized protein</fullName>
    </submittedName>
</protein>
<dbReference type="SMART" id="SM00837">
    <property type="entry name" value="DPBB_1"/>
    <property type="match status" value="1"/>
</dbReference>
<dbReference type="Gene3D" id="2.60.40.760">
    <property type="entry name" value="Expansin, cellulose-binding-like domain"/>
    <property type="match status" value="1"/>
</dbReference>
<evidence type="ECO:0000313" key="7">
    <source>
        <dbReference type="EMBL" id="KAJ1702287.1"/>
    </source>
</evidence>
<dbReference type="CDD" id="cd22275">
    <property type="entry name" value="DPBB_EXPB_N"/>
    <property type="match status" value="1"/>
</dbReference>
<evidence type="ECO:0000256" key="2">
    <source>
        <dbReference type="ARBA" id="ARBA00005650"/>
    </source>
</evidence>
<proteinExistence type="inferred from homology"/>
<dbReference type="InterPro" id="IPR007117">
    <property type="entry name" value="Expansin_CBD"/>
</dbReference>
<dbReference type="InterPro" id="IPR036908">
    <property type="entry name" value="RlpA-like_sf"/>
</dbReference>
<keyword evidence="4" id="KW-0732">Signal</keyword>
<dbReference type="EMBL" id="JAMQYH010000001">
    <property type="protein sequence ID" value="KAJ1702287.1"/>
    <property type="molecule type" value="Genomic_DNA"/>
</dbReference>
<feature type="domain" description="Expansin-like EG45" evidence="5">
    <location>
        <begin position="65"/>
        <end position="175"/>
    </location>
</feature>
<dbReference type="Gene3D" id="2.40.40.10">
    <property type="entry name" value="RlpA-like domain"/>
    <property type="match status" value="1"/>
</dbReference>
<evidence type="ECO:0000256" key="3">
    <source>
        <dbReference type="ARBA" id="ARBA00022525"/>
    </source>
</evidence>
<dbReference type="InterPro" id="IPR036749">
    <property type="entry name" value="Expansin_CBD_sf"/>
</dbReference>
<dbReference type="PROSITE" id="PS50843">
    <property type="entry name" value="EXPANSIN_CBD"/>
    <property type="match status" value="1"/>
</dbReference>
<gene>
    <name evidence="7" type="ORF">LUZ63_002066</name>
</gene>
<accession>A0A9Q0CY14</accession>
<dbReference type="InterPro" id="IPR009009">
    <property type="entry name" value="RlpA-like_DPBB"/>
</dbReference>
<organism evidence="7 8">
    <name type="scientific">Rhynchospora breviuscula</name>
    <dbReference type="NCBI Taxonomy" id="2022672"/>
    <lineage>
        <taxon>Eukaryota</taxon>
        <taxon>Viridiplantae</taxon>
        <taxon>Streptophyta</taxon>
        <taxon>Embryophyta</taxon>
        <taxon>Tracheophyta</taxon>
        <taxon>Spermatophyta</taxon>
        <taxon>Magnoliopsida</taxon>
        <taxon>Liliopsida</taxon>
        <taxon>Poales</taxon>
        <taxon>Cyperaceae</taxon>
        <taxon>Cyperoideae</taxon>
        <taxon>Rhynchosporeae</taxon>
        <taxon>Rhynchospora</taxon>
    </lineage>
</organism>
<dbReference type="InterPro" id="IPR007112">
    <property type="entry name" value="Expansin/allergen_DPBB_dom"/>
</dbReference>
<keyword evidence="8" id="KW-1185">Reference proteome</keyword>
<dbReference type="SUPFAM" id="SSF50685">
    <property type="entry name" value="Barwin-like endoglucanases"/>
    <property type="match status" value="1"/>
</dbReference>
<dbReference type="GO" id="GO:0005576">
    <property type="term" value="C:extracellular region"/>
    <property type="evidence" value="ECO:0007669"/>
    <property type="project" value="UniProtKB-SubCell"/>
</dbReference>
<evidence type="ECO:0000259" key="5">
    <source>
        <dbReference type="PROSITE" id="PS50842"/>
    </source>
</evidence>
<dbReference type="InterPro" id="IPR007118">
    <property type="entry name" value="Expan_Lol_pI"/>
</dbReference>
<dbReference type="Pfam" id="PF01357">
    <property type="entry name" value="Expansin_C"/>
    <property type="match status" value="1"/>
</dbReference>
<dbReference type="SUPFAM" id="SSF49590">
    <property type="entry name" value="PHL pollen allergen"/>
    <property type="match status" value="1"/>
</dbReference>